<dbReference type="InterPro" id="IPR026095">
    <property type="entry name" value="Myb/SANT-like_DNA-bd_dom_prot"/>
</dbReference>
<accession>A0A9J6H2L6</accession>
<feature type="domain" description="Myb/SANT-like DNA-binding" evidence="1">
    <location>
        <begin position="16"/>
        <end position="81"/>
    </location>
</feature>
<dbReference type="InterPro" id="IPR044822">
    <property type="entry name" value="Myb_DNA-bind_4"/>
</dbReference>
<dbReference type="PANTHER" id="PTHR22666">
    <property type="entry name" value="MYB_SANT-LIKE DNA-BINDING DOMAIN-CONTAINING PROTEIN 1"/>
    <property type="match status" value="1"/>
</dbReference>
<evidence type="ECO:0000259" key="1">
    <source>
        <dbReference type="Pfam" id="PF13837"/>
    </source>
</evidence>
<dbReference type="GO" id="GO:0045893">
    <property type="term" value="P:positive regulation of DNA-templated transcription"/>
    <property type="evidence" value="ECO:0007669"/>
    <property type="project" value="TreeGrafter"/>
</dbReference>
<protein>
    <recommendedName>
        <fullName evidence="1">Myb/SANT-like DNA-binding domain-containing protein</fullName>
    </recommendedName>
</protein>
<evidence type="ECO:0000313" key="2">
    <source>
        <dbReference type="EMBL" id="KAH9380956.1"/>
    </source>
</evidence>
<dbReference type="VEuPathDB" id="VectorBase:HLOH_054364"/>
<dbReference type="GO" id="GO:0016604">
    <property type="term" value="C:nuclear body"/>
    <property type="evidence" value="ECO:0007669"/>
    <property type="project" value="TreeGrafter"/>
</dbReference>
<sequence length="91" mass="10239">MAASSSCGSATDGSQRTSWTDDEVRTLIRVWEDHLGDLWRMTHNRKVYIAITAKLEFYGITKPVKAVKGKIENLGNTYRRLGRTLGTALPR</sequence>
<gene>
    <name evidence="2" type="ORF">HPB48_008175</name>
</gene>
<dbReference type="Pfam" id="PF13837">
    <property type="entry name" value="Myb_DNA-bind_4"/>
    <property type="match status" value="1"/>
</dbReference>
<organism evidence="2 3">
    <name type="scientific">Haemaphysalis longicornis</name>
    <name type="common">Bush tick</name>
    <dbReference type="NCBI Taxonomy" id="44386"/>
    <lineage>
        <taxon>Eukaryota</taxon>
        <taxon>Metazoa</taxon>
        <taxon>Ecdysozoa</taxon>
        <taxon>Arthropoda</taxon>
        <taxon>Chelicerata</taxon>
        <taxon>Arachnida</taxon>
        <taxon>Acari</taxon>
        <taxon>Parasitiformes</taxon>
        <taxon>Ixodida</taxon>
        <taxon>Ixodoidea</taxon>
        <taxon>Ixodidae</taxon>
        <taxon>Haemaphysalinae</taxon>
        <taxon>Haemaphysalis</taxon>
    </lineage>
</organism>
<dbReference type="Gene3D" id="1.10.10.60">
    <property type="entry name" value="Homeodomain-like"/>
    <property type="match status" value="1"/>
</dbReference>
<keyword evidence="3" id="KW-1185">Reference proteome</keyword>
<proteinExistence type="predicted"/>
<dbReference type="OrthoDB" id="6504694at2759"/>
<evidence type="ECO:0000313" key="3">
    <source>
        <dbReference type="Proteomes" id="UP000821853"/>
    </source>
</evidence>
<name>A0A9J6H2L6_HAELO</name>
<reference evidence="2 3" key="1">
    <citation type="journal article" date="2020" name="Cell">
        <title>Large-Scale Comparative Analyses of Tick Genomes Elucidate Their Genetic Diversity and Vector Capacities.</title>
        <authorList>
            <consortium name="Tick Genome and Microbiome Consortium (TIGMIC)"/>
            <person name="Jia N."/>
            <person name="Wang J."/>
            <person name="Shi W."/>
            <person name="Du L."/>
            <person name="Sun Y."/>
            <person name="Zhan W."/>
            <person name="Jiang J.F."/>
            <person name="Wang Q."/>
            <person name="Zhang B."/>
            <person name="Ji P."/>
            <person name="Bell-Sakyi L."/>
            <person name="Cui X.M."/>
            <person name="Yuan T.T."/>
            <person name="Jiang B.G."/>
            <person name="Yang W.F."/>
            <person name="Lam T.T."/>
            <person name="Chang Q.C."/>
            <person name="Ding S.J."/>
            <person name="Wang X.J."/>
            <person name="Zhu J.G."/>
            <person name="Ruan X.D."/>
            <person name="Zhao L."/>
            <person name="Wei J.T."/>
            <person name="Ye R.Z."/>
            <person name="Que T.C."/>
            <person name="Du C.H."/>
            <person name="Zhou Y.H."/>
            <person name="Cheng J.X."/>
            <person name="Dai P.F."/>
            <person name="Guo W.B."/>
            <person name="Han X.H."/>
            <person name="Huang E.J."/>
            <person name="Li L.F."/>
            <person name="Wei W."/>
            <person name="Gao Y.C."/>
            <person name="Liu J.Z."/>
            <person name="Shao H.Z."/>
            <person name="Wang X."/>
            <person name="Wang C.C."/>
            <person name="Yang T.C."/>
            <person name="Huo Q.B."/>
            <person name="Li W."/>
            <person name="Chen H.Y."/>
            <person name="Chen S.E."/>
            <person name="Zhou L.G."/>
            <person name="Ni X.B."/>
            <person name="Tian J.H."/>
            <person name="Sheng Y."/>
            <person name="Liu T."/>
            <person name="Pan Y.S."/>
            <person name="Xia L.Y."/>
            <person name="Li J."/>
            <person name="Zhao F."/>
            <person name="Cao W.C."/>
        </authorList>
    </citation>
    <scope>NUCLEOTIDE SEQUENCE [LARGE SCALE GENOMIC DNA]</scope>
    <source>
        <strain evidence="2">HaeL-2018</strain>
    </source>
</reference>
<dbReference type="Proteomes" id="UP000821853">
    <property type="component" value="Chromosome 9"/>
</dbReference>
<comment type="caution">
    <text evidence="2">The sequence shown here is derived from an EMBL/GenBank/DDBJ whole genome shotgun (WGS) entry which is preliminary data.</text>
</comment>
<dbReference type="PANTHER" id="PTHR22666:SF3">
    <property type="entry name" value="MYB_SANT-LIKE DNA-BINDING DOMAIN-CONTAINING PROTEIN 1"/>
    <property type="match status" value="1"/>
</dbReference>
<dbReference type="AlphaFoldDB" id="A0A9J6H2L6"/>
<dbReference type="EMBL" id="JABSTR010000011">
    <property type="protein sequence ID" value="KAH9380956.1"/>
    <property type="molecule type" value="Genomic_DNA"/>
</dbReference>